<name>A0ABD2YYZ9_9GENT</name>
<keyword evidence="7" id="KW-1185">Reference proteome</keyword>
<dbReference type="EMBL" id="JBJUIK010000011">
    <property type="protein sequence ID" value="KAL3512504.1"/>
    <property type="molecule type" value="Genomic_DNA"/>
</dbReference>
<dbReference type="Proteomes" id="UP001630127">
    <property type="component" value="Unassembled WGS sequence"/>
</dbReference>
<sequence length="306" mass="33334">MESATANHAISTPKSINHFSHCHQLELSSTVVAAVQSQQQQGLTIIPPKTHCSCCRFRPYGQIYICRPCNFFLHLSCSKFPHVITHPTHGNHTLTLLPVSGYRGGVFGCNACYRYGDSFNYHCSICKFDLHPICAHKPSNFTHQFHSCPLKLIFKDPHNSRFLCDICRDSIESNEWRYRCNACDFDVHLHCTAASPAQRMVHGGKASQFVQMQANTNSVVKGDGQNNGGVKVSRSNKQKQMGGGAGAVQSQRSNALANAAVRGLVQGGAQQVAHMAVQGLIGGTTNPNGDGDGINIVELLGDLFLN</sequence>
<feature type="region of interest" description="Disordered" evidence="4">
    <location>
        <begin position="220"/>
        <end position="248"/>
    </location>
</feature>
<gene>
    <name evidence="6" type="ORF">ACH5RR_025221</name>
</gene>
<evidence type="ECO:0000256" key="2">
    <source>
        <dbReference type="ARBA" id="ARBA00022737"/>
    </source>
</evidence>
<dbReference type="GO" id="GO:0046872">
    <property type="term" value="F:metal ion binding"/>
    <property type="evidence" value="ECO:0007669"/>
    <property type="project" value="UniProtKB-KW"/>
</dbReference>
<evidence type="ECO:0000313" key="7">
    <source>
        <dbReference type="Proteomes" id="UP001630127"/>
    </source>
</evidence>
<keyword evidence="1" id="KW-0479">Metal-binding</keyword>
<evidence type="ECO:0000259" key="5">
    <source>
        <dbReference type="PROSITE" id="PS50081"/>
    </source>
</evidence>
<keyword evidence="2" id="KW-0677">Repeat</keyword>
<keyword evidence="3" id="KW-0862">Zinc</keyword>
<accession>A0ABD2YYZ9</accession>
<dbReference type="InterPro" id="IPR046349">
    <property type="entry name" value="C1-like_sf"/>
</dbReference>
<organism evidence="6 7">
    <name type="scientific">Cinchona calisaya</name>
    <dbReference type="NCBI Taxonomy" id="153742"/>
    <lineage>
        <taxon>Eukaryota</taxon>
        <taxon>Viridiplantae</taxon>
        <taxon>Streptophyta</taxon>
        <taxon>Embryophyta</taxon>
        <taxon>Tracheophyta</taxon>
        <taxon>Spermatophyta</taxon>
        <taxon>Magnoliopsida</taxon>
        <taxon>eudicotyledons</taxon>
        <taxon>Gunneridae</taxon>
        <taxon>Pentapetalae</taxon>
        <taxon>asterids</taxon>
        <taxon>lamiids</taxon>
        <taxon>Gentianales</taxon>
        <taxon>Rubiaceae</taxon>
        <taxon>Cinchonoideae</taxon>
        <taxon>Cinchoneae</taxon>
        <taxon>Cinchona</taxon>
    </lineage>
</organism>
<protein>
    <recommendedName>
        <fullName evidence="5">Phorbol-ester/DAG-type domain-containing protein</fullName>
    </recommendedName>
</protein>
<reference evidence="6 7" key="1">
    <citation type="submission" date="2024-11" db="EMBL/GenBank/DDBJ databases">
        <title>A near-complete genome assembly of Cinchona calisaya.</title>
        <authorList>
            <person name="Lian D.C."/>
            <person name="Zhao X.W."/>
            <person name="Wei L."/>
        </authorList>
    </citation>
    <scope>NUCLEOTIDE SEQUENCE [LARGE SCALE GENOMIC DNA]</scope>
    <source>
        <tissue evidence="6">Nenye</tissue>
    </source>
</reference>
<dbReference type="InterPro" id="IPR004146">
    <property type="entry name" value="DC1"/>
</dbReference>
<proteinExistence type="predicted"/>
<evidence type="ECO:0000256" key="4">
    <source>
        <dbReference type="SAM" id="MobiDB-lite"/>
    </source>
</evidence>
<evidence type="ECO:0000256" key="1">
    <source>
        <dbReference type="ARBA" id="ARBA00022723"/>
    </source>
</evidence>
<feature type="domain" description="Phorbol-ester/DAG-type" evidence="5">
    <location>
        <begin position="142"/>
        <end position="199"/>
    </location>
</feature>
<dbReference type="AlphaFoldDB" id="A0ABD2YYZ9"/>
<dbReference type="PROSITE" id="PS50081">
    <property type="entry name" value="ZF_DAG_PE_2"/>
    <property type="match status" value="1"/>
</dbReference>
<dbReference type="SUPFAM" id="SSF57889">
    <property type="entry name" value="Cysteine-rich domain"/>
    <property type="match status" value="1"/>
</dbReference>
<dbReference type="PANTHER" id="PTHR46288">
    <property type="entry name" value="PHORBOL-ESTER/DAG-TYPE DOMAIN-CONTAINING PROTEIN"/>
    <property type="match status" value="1"/>
</dbReference>
<dbReference type="Pfam" id="PF03107">
    <property type="entry name" value="C1_2"/>
    <property type="match status" value="2"/>
</dbReference>
<evidence type="ECO:0000256" key="3">
    <source>
        <dbReference type="ARBA" id="ARBA00022833"/>
    </source>
</evidence>
<dbReference type="InterPro" id="IPR002219">
    <property type="entry name" value="PKC_DAG/PE"/>
</dbReference>
<comment type="caution">
    <text evidence="6">The sequence shown here is derived from an EMBL/GenBank/DDBJ whole genome shotgun (WGS) entry which is preliminary data.</text>
</comment>
<evidence type="ECO:0000313" key="6">
    <source>
        <dbReference type="EMBL" id="KAL3512504.1"/>
    </source>
</evidence>
<dbReference type="PANTHER" id="PTHR46288:SF80">
    <property type="entry name" value="CYSTEINE_HISTIDINE-RICH C1 DOMAIN FAMILY PROTEIN"/>
    <property type="match status" value="1"/>
</dbReference>